<dbReference type="Proteomes" id="UP001151234">
    <property type="component" value="Unassembled WGS sequence"/>
</dbReference>
<dbReference type="GO" id="GO:0050346">
    <property type="term" value="F:trans-L-3-hydroxyproline dehydratase activity"/>
    <property type="evidence" value="ECO:0007669"/>
    <property type="project" value="UniProtKB-ARBA"/>
</dbReference>
<name>A0A9X3UIV5_9HYPH</name>
<dbReference type="InterPro" id="IPR008794">
    <property type="entry name" value="Pro_racemase_fam"/>
</dbReference>
<dbReference type="SFLD" id="SFLDS00028">
    <property type="entry name" value="Proline_Racemase"/>
    <property type="match status" value="1"/>
</dbReference>
<gene>
    <name evidence="4" type="ORF">OQ273_15345</name>
</gene>
<dbReference type="NCBIfam" id="NF047722">
    <property type="entry name" value="T3LHypDht"/>
    <property type="match status" value="1"/>
</dbReference>
<evidence type="ECO:0000313" key="4">
    <source>
        <dbReference type="EMBL" id="MDA5399957.1"/>
    </source>
</evidence>
<evidence type="ECO:0000256" key="1">
    <source>
        <dbReference type="ARBA" id="ARBA00007529"/>
    </source>
</evidence>
<dbReference type="PANTHER" id="PTHR33442:SF5">
    <property type="entry name" value="BIFUNCTIONAL TRANS-3-HYDROXY-L-PROLINE DEHYDRATASE_2-EPIMERASE"/>
    <property type="match status" value="1"/>
</dbReference>
<keyword evidence="5" id="KW-1185">Reference proteome</keyword>
<dbReference type="EMBL" id="JAPJZI010000001">
    <property type="protein sequence ID" value="MDA5399957.1"/>
    <property type="molecule type" value="Genomic_DNA"/>
</dbReference>
<dbReference type="PANTHER" id="PTHR33442">
    <property type="entry name" value="TRANS-3-HYDROXY-L-PROLINE DEHYDRATASE"/>
    <property type="match status" value="1"/>
</dbReference>
<proteinExistence type="inferred from homology"/>
<evidence type="ECO:0000256" key="3">
    <source>
        <dbReference type="SAM" id="MobiDB-lite"/>
    </source>
</evidence>
<evidence type="ECO:0000313" key="5">
    <source>
        <dbReference type="Proteomes" id="UP001151234"/>
    </source>
</evidence>
<dbReference type="Pfam" id="PF05544">
    <property type="entry name" value="Pro_racemase"/>
    <property type="match status" value="1"/>
</dbReference>
<dbReference type="RefSeq" id="WP_267991370.1">
    <property type="nucleotide sequence ID" value="NZ_JAPJZI010000001.1"/>
</dbReference>
<organism evidence="4 5">
    <name type="scientific">Hoeflea prorocentri</name>
    <dbReference type="NCBI Taxonomy" id="1922333"/>
    <lineage>
        <taxon>Bacteria</taxon>
        <taxon>Pseudomonadati</taxon>
        <taxon>Pseudomonadota</taxon>
        <taxon>Alphaproteobacteria</taxon>
        <taxon>Hyphomicrobiales</taxon>
        <taxon>Rhizobiaceae</taxon>
        <taxon>Hoeflea</taxon>
    </lineage>
</organism>
<comment type="caution">
    <text evidence="4">The sequence shown here is derived from an EMBL/GenBank/DDBJ whole genome shotgun (WGS) entry which is preliminary data.</text>
</comment>
<dbReference type="GO" id="GO:0047580">
    <property type="term" value="F:4-hydroxyproline epimerase activity"/>
    <property type="evidence" value="ECO:0007669"/>
    <property type="project" value="TreeGrafter"/>
</dbReference>
<sequence>MQATGAVEVISCHAEGEVGDVIVGGVEPPPGDTLWQQRNFIARDGTLRDFMLNEPRGGVFRHVNLLVPPKHPQADMGFIIMEPEDTPPMSGSNSICVSTVLLESGIVPMKEPVSELTLEAPGGLVRVMARCRHGKVEDVTVRNLPSFADRLDAALEVDGLGTLNVDTAFGGDSFVIVDADELGFELVEAEARDLAQTGMFITQAANRQLGFRHPKLAEWSHISFCLFAGAQIKDENGFSAKSAVAIRPGKIDGSPTGTALSARMAVEYARGRMKVGDTLQARSIIGSTFTGRIVETADMSGKDAIVPEITGRAWITGTHQHTLDPADPWPRGYRLSDTWPDDGHKLNDE</sequence>
<accession>A0A9X3UIV5</accession>
<feature type="region of interest" description="Disordered" evidence="3">
    <location>
        <begin position="319"/>
        <end position="349"/>
    </location>
</feature>
<reference evidence="4" key="1">
    <citation type="submission" date="2022-11" db="EMBL/GenBank/DDBJ databases">
        <title>Draft genome sequence of Hoeflea poritis E7-10 and Hoeflea prorocentri PM5-8, separated from scleractinian coral Porites lutea and marine dinoflagellate.</title>
        <authorList>
            <person name="Zhang G."/>
            <person name="Wei Q."/>
            <person name="Cai L."/>
        </authorList>
    </citation>
    <scope>NUCLEOTIDE SEQUENCE</scope>
    <source>
        <strain evidence="4">PM5-8</strain>
    </source>
</reference>
<evidence type="ECO:0000256" key="2">
    <source>
        <dbReference type="ARBA" id="ARBA00023235"/>
    </source>
</evidence>
<dbReference type="FunFam" id="3.10.310.10:FF:000005">
    <property type="entry name" value="Proline racemase"/>
    <property type="match status" value="1"/>
</dbReference>
<dbReference type="Gene3D" id="3.10.310.10">
    <property type="entry name" value="Diaminopimelate Epimerase, Chain A, domain 1"/>
    <property type="match status" value="2"/>
</dbReference>
<comment type="similarity">
    <text evidence="1">Belongs to the proline racemase family.</text>
</comment>
<protein>
    <submittedName>
        <fullName evidence="4">Proline racemase family protein</fullName>
    </submittedName>
</protein>
<keyword evidence="2" id="KW-0413">Isomerase</keyword>
<dbReference type="PIRSF" id="PIRSF029792">
    <property type="entry name" value="Pro_racemase"/>
    <property type="match status" value="1"/>
</dbReference>
<dbReference type="SUPFAM" id="SSF54506">
    <property type="entry name" value="Diaminopimelate epimerase-like"/>
    <property type="match status" value="1"/>
</dbReference>
<dbReference type="AlphaFoldDB" id="A0A9X3UIV5"/>